<name>A0A1Y5IFE6_OSTTA</name>
<dbReference type="PANTHER" id="PTHR11592:SF78">
    <property type="entry name" value="GLUTATHIONE PEROXIDASE"/>
    <property type="match status" value="1"/>
</dbReference>
<dbReference type="Proteomes" id="UP000195557">
    <property type="component" value="Unassembled WGS sequence"/>
</dbReference>
<organism evidence="6">
    <name type="scientific">Ostreococcus tauri</name>
    <name type="common">Marine green alga</name>
    <dbReference type="NCBI Taxonomy" id="70448"/>
    <lineage>
        <taxon>Eukaryota</taxon>
        <taxon>Viridiplantae</taxon>
        <taxon>Chlorophyta</taxon>
        <taxon>Mamiellophyceae</taxon>
        <taxon>Mamiellales</taxon>
        <taxon>Bathycoccaceae</taxon>
        <taxon>Ostreococcus</taxon>
    </lineage>
</organism>
<dbReference type="Pfam" id="PF00255">
    <property type="entry name" value="GSHPx"/>
    <property type="match status" value="1"/>
</dbReference>
<dbReference type="CDD" id="cd00340">
    <property type="entry name" value="GSH_Peroxidase"/>
    <property type="match status" value="1"/>
</dbReference>
<protein>
    <recommendedName>
        <fullName evidence="5">Glutathione peroxidase</fullName>
    </recommendedName>
</protein>
<dbReference type="InterPro" id="IPR036249">
    <property type="entry name" value="Thioredoxin-like_sf"/>
</dbReference>
<evidence type="ECO:0000313" key="6">
    <source>
        <dbReference type="EMBL" id="OUS46803.1"/>
    </source>
</evidence>
<dbReference type="PROSITE" id="PS51355">
    <property type="entry name" value="GLUTATHIONE_PEROXID_3"/>
    <property type="match status" value="1"/>
</dbReference>
<gene>
    <name evidence="6" type="ORF">BE221DRAFT_73283</name>
</gene>
<evidence type="ECO:0000256" key="3">
    <source>
        <dbReference type="ARBA" id="ARBA00023002"/>
    </source>
</evidence>
<sequence>MGAFQSKRPSSVIDACDTFDQLPSEPLHDGTAFDFASTRGGVVLVVNVASYCGLTTKNYEDFKLLQDRFGDDLTILAFPCNGFMFQEPFGAKSACAFARKRGFKGMVFQKVKVNGSGASETFKWLKSRAGVRRIGWNFGKFLIDRDGKVRGYYPPQTRPRVFEGDVEALIGEKATEALA</sequence>
<dbReference type="PANTHER" id="PTHR11592">
    <property type="entry name" value="GLUTATHIONE PEROXIDASE"/>
    <property type="match status" value="1"/>
</dbReference>
<dbReference type="Gene3D" id="3.40.30.10">
    <property type="entry name" value="Glutaredoxin"/>
    <property type="match status" value="1"/>
</dbReference>
<evidence type="ECO:0000256" key="5">
    <source>
        <dbReference type="RuleBase" id="RU000499"/>
    </source>
</evidence>
<evidence type="ECO:0000256" key="2">
    <source>
        <dbReference type="ARBA" id="ARBA00022559"/>
    </source>
</evidence>
<reference evidence="6" key="1">
    <citation type="submission" date="2017-04" db="EMBL/GenBank/DDBJ databases">
        <title>Population genomics of picophytoplankton unveils novel chromosome hypervariability.</title>
        <authorList>
            <consortium name="DOE Joint Genome Institute"/>
            <person name="Blanc-Mathieu R."/>
            <person name="Krasovec M."/>
            <person name="Hebrard M."/>
            <person name="Yau S."/>
            <person name="Desgranges E."/>
            <person name="Martin J."/>
            <person name="Schackwitz W."/>
            <person name="Kuo A."/>
            <person name="Salin G."/>
            <person name="Donnadieu C."/>
            <person name="Desdevises Y."/>
            <person name="Sanchez-Ferandin S."/>
            <person name="Moreau H."/>
            <person name="Rivals E."/>
            <person name="Grigoriev I.V."/>
            <person name="Grimsley N."/>
            <person name="Eyre-Walker A."/>
            <person name="Piganeau G."/>
        </authorList>
    </citation>
    <scope>NUCLEOTIDE SEQUENCE [LARGE SCALE GENOMIC DNA]</scope>
    <source>
        <strain evidence="6">RCC 1115</strain>
    </source>
</reference>
<dbReference type="GO" id="GO:0004601">
    <property type="term" value="F:peroxidase activity"/>
    <property type="evidence" value="ECO:0007669"/>
    <property type="project" value="UniProtKB-KW"/>
</dbReference>
<dbReference type="eggNOG" id="KOG1651">
    <property type="taxonomic scope" value="Eukaryota"/>
</dbReference>
<dbReference type="AlphaFoldDB" id="A0A1Y5IFE6"/>
<dbReference type="SUPFAM" id="SSF52833">
    <property type="entry name" value="Thioredoxin-like"/>
    <property type="match status" value="1"/>
</dbReference>
<keyword evidence="2 5" id="KW-0575">Peroxidase</keyword>
<accession>A0A1Y5IFE6</accession>
<comment type="similarity">
    <text evidence="1 5">Belongs to the glutathione peroxidase family.</text>
</comment>
<dbReference type="GO" id="GO:0006979">
    <property type="term" value="P:response to oxidative stress"/>
    <property type="evidence" value="ECO:0007669"/>
    <property type="project" value="InterPro"/>
</dbReference>
<keyword evidence="3 5" id="KW-0560">Oxidoreductase</keyword>
<dbReference type="InterPro" id="IPR000889">
    <property type="entry name" value="Glutathione_peroxidase"/>
</dbReference>
<dbReference type="PIRSF" id="PIRSF000303">
    <property type="entry name" value="Glutathion_perox"/>
    <property type="match status" value="1"/>
</dbReference>
<evidence type="ECO:0000256" key="1">
    <source>
        <dbReference type="ARBA" id="ARBA00006926"/>
    </source>
</evidence>
<proteinExistence type="inferred from homology"/>
<evidence type="ECO:0000256" key="4">
    <source>
        <dbReference type="PIRSR" id="PIRSR000303-1"/>
    </source>
</evidence>
<dbReference type="EMBL" id="KZ155780">
    <property type="protein sequence ID" value="OUS46803.1"/>
    <property type="molecule type" value="Genomic_DNA"/>
</dbReference>
<dbReference type="PRINTS" id="PR01011">
    <property type="entry name" value="GLUTPROXDASE"/>
</dbReference>
<feature type="active site" evidence="4">
    <location>
        <position position="52"/>
    </location>
</feature>